<dbReference type="InterPro" id="IPR018328">
    <property type="entry name" value="Rad4_beta-hairpin_dom3"/>
</dbReference>
<dbReference type="Gene3D" id="3.30.70.2460">
    <property type="entry name" value="Rad4, beta-hairpin domain BHD3"/>
    <property type="match status" value="1"/>
</dbReference>
<evidence type="ECO:0000256" key="1">
    <source>
        <dbReference type="ARBA" id="ARBA00004123"/>
    </source>
</evidence>
<dbReference type="GeneID" id="34605827"/>
<dbReference type="SMART" id="SM01030">
    <property type="entry name" value="BHD_1"/>
    <property type="match status" value="1"/>
</dbReference>
<reference evidence="10 11" key="1">
    <citation type="submission" date="2016-03" db="EMBL/GenBank/DDBJ databases">
        <title>Draft genome sequence of the Fonsecaea monophora CBS 269.37.</title>
        <authorList>
            <person name="Bombassaro A."/>
            <person name="Vinicius W.A."/>
            <person name="De Hoog S."/>
            <person name="Sun J."/>
            <person name="Souza E.M."/>
            <person name="Raittz R.T."/>
            <person name="Costa F."/>
            <person name="Leao A.C."/>
            <person name="Tadra-Sfeir M.Z."/>
            <person name="Baura V."/>
            <person name="Balsanelli E."/>
            <person name="Pedrosa F.O."/>
            <person name="Moreno L.F."/>
            <person name="Steffens M.B."/>
            <person name="Xi L."/>
            <person name="Bocca A.L."/>
            <person name="Felipe M.S."/>
            <person name="Teixeira M."/>
            <person name="Telles Filho F.Q."/>
            <person name="Azevedo C.M."/>
            <person name="Gomes R."/>
            <person name="Vicente V.A."/>
        </authorList>
    </citation>
    <scope>NUCLEOTIDE SEQUENCE [LARGE SCALE GENOMIC DNA]</scope>
    <source>
        <strain evidence="10 11">CBS 269.37</strain>
    </source>
</reference>
<dbReference type="EMBL" id="LVKK01000129">
    <property type="protein sequence ID" value="OAG35101.1"/>
    <property type="molecule type" value="Genomic_DNA"/>
</dbReference>
<evidence type="ECO:0000256" key="6">
    <source>
        <dbReference type="SAM" id="MobiDB-lite"/>
    </source>
</evidence>
<feature type="compositionally biased region" description="Basic residues" evidence="6">
    <location>
        <begin position="447"/>
        <end position="458"/>
    </location>
</feature>
<evidence type="ECO:0000313" key="10">
    <source>
        <dbReference type="EMBL" id="OAG35101.1"/>
    </source>
</evidence>
<organism evidence="10 11">
    <name type="scientific">Fonsecaea monophora</name>
    <dbReference type="NCBI Taxonomy" id="254056"/>
    <lineage>
        <taxon>Eukaryota</taxon>
        <taxon>Fungi</taxon>
        <taxon>Dikarya</taxon>
        <taxon>Ascomycota</taxon>
        <taxon>Pezizomycotina</taxon>
        <taxon>Eurotiomycetes</taxon>
        <taxon>Chaetothyriomycetidae</taxon>
        <taxon>Chaetothyriales</taxon>
        <taxon>Herpotrichiellaceae</taxon>
        <taxon>Fonsecaea</taxon>
    </lineage>
</organism>
<keyword evidence="11" id="KW-1185">Reference proteome</keyword>
<dbReference type="SMART" id="SM01031">
    <property type="entry name" value="BHD_2"/>
    <property type="match status" value="1"/>
</dbReference>
<dbReference type="GO" id="GO:0071942">
    <property type="term" value="C:XPC complex"/>
    <property type="evidence" value="ECO:0007669"/>
    <property type="project" value="TreeGrafter"/>
</dbReference>
<proteinExistence type="inferred from homology"/>
<evidence type="ECO:0000259" key="9">
    <source>
        <dbReference type="SMART" id="SM01032"/>
    </source>
</evidence>
<evidence type="ECO:0000256" key="3">
    <source>
        <dbReference type="ARBA" id="ARBA00022763"/>
    </source>
</evidence>
<dbReference type="InterPro" id="IPR004583">
    <property type="entry name" value="DNA_repair_Rad4"/>
</dbReference>
<feature type="domain" description="Rad4 beta-hairpin" evidence="8">
    <location>
        <begin position="697"/>
        <end position="760"/>
    </location>
</feature>
<feature type="region of interest" description="Disordered" evidence="6">
    <location>
        <begin position="949"/>
        <end position="1196"/>
    </location>
</feature>
<dbReference type="RefSeq" id="XP_022507053.1">
    <property type="nucleotide sequence ID" value="XM_022660625.1"/>
</dbReference>
<evidence type="ECO:0000256" key="2">
    <source>
        <dbReference type="ARBA" id="ARBA00009525"/>
    </source>
</evidence>
<gene>
    <name evidence="10" type="ORF">AYO21_10716</name>
</gene>
<dbReference type="AlphaFoldDB" id="A0A177EUJ4"/>
<dbReference type="InterPro" id="IPR038765">
    <property type="entry name" value="Papain-like_cys_pep_sf"/>
</dbReference>
<dbReference type="Gene3D" id="3.90.260.10">
    <property type="entry name" value="Transglutaminase-like"/>
    <property type="match status" value="1"/>
</dbReference>
<name>A0A177EUJ4_9EURO</name>
<dbReference type="GO" id="GO:0006289">
    <property type="term" value="P:nucleotide-excision repair"/>
    <property type="evidence" value="ECO:0007669"/>
    <property type="project" value="InterPro"/>
</dbReference>
<feature type="compositionally biased region" description="Basic and acidic residues" evidence="6">
    <location>
        <begin position="1027"/>
        <end position="1037"/>
    </location>
</feature>
<dbReference type="Pfam" id="PF10405">
    <property type="entry name" value="BHD_3"/>
    <property type="match status" value="1"/>
</dbReference>
<comment type="similarity">
    <text evidence="2">Belongs to the XPC family.</text>
</comment>
<dbReference type="OrthoDB" id="300780at2759"/>
<feature type="compositionally biased region" description="Polar residues" evidence="6">
    <location>
        <begin position="1083"/>
        <end position="1102"/>
    </location>
</feature>
<dbReference type="Proteomes" id="UP000077002">
    <property type="component" value="Unassembled WGS sequence"/>
</dbReference>
<feature type="compositionally biased region" description="Basic and acidic residues" evidence="6">
    <location>
        <begin position="1148"/>
        <end position="1168"/>
    </location>
</feature>
<protein>
    <recommendedName>
        <fullName evidence="12">Rad4 beta-hairpin domain-containing protein</fullName>
    </recommendedName>
</protein>
<feature type="region of interest" description="Disordered" evidence="6">
    <location>
        <begin position="1"/>
        <end position="36"/>
    </location>
</feature>
<dbReference type="Pfam" id="PF10403">
    <property type="entry name" value="BHD_1"/>
    <property type="match status" value="1"/>
</dbReference>
<feature type="compositionally biased region" description="Low complexity" evidence="6">
    <location>
        <begin position="98"/>
        <end position="110"/>
    </location>
</feature>
<evidence type="ECO:0000259" key="7">
    <source>
        <dbReference type="SMART" id="SM01030"/>
    </source>
</evidence>
<dbReference type="InterPro" id="IPR018327">
    <property type="entry name" value="BHD_2"/>
</dbReference>
<evidence type="ECO:0000313" key="11">
    <source>
        <dbReference type="Proteomes" id="UP000077002"/>
    </source>
</evidence>
<dbReference type="InterPro" id="IPR018326">
    <property type="entry name" value="Rad4_beta-hairpin_dom1"/>
</dbReference>
<dbReference type="Pfam" id="PF03835">
    <property type="entry name" value="Rad4"/>
    <property type="match status" value="1"/>
</dbReference>
<evidence type="ECO:0000259" key="8">
    <source>
        <dbReference type="SMART" id="SM01031"/>
    </source>
</evidence>
<dbReference type="Pfam" id="PF10404">
    <property type="entry name" value="BHD_2"/>
    <property type="match status" value="1"/>
</dbReference>
<keyword evidence="5" id="KW-0539">Nucleus</keyword>
<feature type="compositionally biased region" description="Low complexity" evidence="6">
    <location>
        <begin position="1169"/>
        <end position="1179"/>
    </location>
</feature>
<evidence type="ECO:0000256" key="4">
    <source>
        <dbReference type="ARBA" id="ARBA00023204"/>
    </source>
</evidence>
<feature type="domain" description="Rad4 beta-hairpin" evidence="9">
    <location>
        <begin position="767"/>
        <end position="841"/>
    </location>
</feature>
<dbReference type="SUPFAM" id="SSF54001">
    <property type="entry name" value="Cysteine proteinases"/>
    <property type="match status" value="1"/>
</dbReference>
<comment type="caution">
    <text evidence="10">The sequence shown here is derived from an EMBL/GenBank/DDBJ whole genome shotgun (WGS) entry which is preliminary data.</text>
</comment>
<keyword evidence="4" id="KW-0234">DNA repair</keyword>
<evidence type="ECO:0000256" key="5">
    <source>
        <dbReference type="ARBA" id="ARBA00023242"/>
    </source>
</evidence>
<dbReference type="InterPro" id="IPR018325">
    <property type="entry name" value="Rad4/PNGase_transGLS-fold"/>
</dbReference>
<evidence type="ECO:0008006" key="12">
    <source>
        <dbReference type="Google" id="ProtNLM"/>
    </source>
</evidence>
<feature type="region of interest" description="Disordered" evidence="6">
    <location>
        <begin position="422"/>
        <end position="486"/>
    </location>
</feature>
<feature type="compositionally biased region" description="Basic and acidic residues" evidence="6">
    <location>
        <begin position="275"/>
        <end position="297"/>
    </location>
</feature>
<comment type="subcellular location">
    <subcellularLocation>
        <location evidence="1">Nucleus</location>
    </subcellularLocation>
</comment>
<dbReference type="PANTHER" id="PTHR12135:SF2">
    <property type="entry name" value="DNA REPAIR PROTEIN RAD34"/>
    <property type="match status" value="1"/>
</dbReference>
<dbReference type="GO" id="GO:0000111">
    <property type="term" value="C:nucleotide-excision repair factor 2 complex"/>
    <property type="evidence" value="ECO:0007669"/>
    <property type="project" value="TreeGrafter"/>
</dbReference>
<dbReference type="FunFam" id="3.30.70.2460:FF:000001">
    <property type="entry name" value="DNA repair protein Rad4 family"/>
    <property type="match status" value="1"/>
</dbReference>
<dbReference type="GO" id="GO:0003684">
    <property type="term" value="F:damaged DNA binding"/>
    <property type="evidence" value="ECO:0007669"/>
    <property type="project" value="InterPro"/>
</dbReference>
<dbReference type="PANTHER" id="PTHR12135">
    <property type="entry name" value="DNA REPAIR PROTEIN XP-C / RAD4"/>
    <property type="match status" value="1"/>
</dbReference>
<dbReference type="SMART" id="SM01032">
    <property type="entry name" value="BHD_3"/>
    <property type="match status" value="1"/>
</dbReference>
<feature type="region of interest" description="Disordered" evidence="6">
    <location>
        <begin position="98"/>
        <end position="143"/>
    </location>
</feature>
<feature type="compositionally biased region" description="Acidic residues" evidence="6">
    <location>
        <begin position="1040"/>
        <end position="1061"/>
    </location>
</feature>
<dbReference type="GO" id="GO:0003697">
    <property type="term" value="F:single-stranded DNA binding"/>
    <property type="evidence" value="ECO:0007669"/>
    <property type="project" value="TreeGrafter"/>
</dbReference>
<dbReference type="InterPro" id="IPR036985">
    <property type="entry name" value="Transglutaminase-like_sf"/>
</dbReference>
<dbReference type="GO" id="GO:0006298">
    <property type="term" value="P:mismatch repair"/>
    <property type="evidence" value="ECO:0007669"/>
    <property type="project" value="TreeGrafter"/>
</dbReference>
<dbReference type="InterPro" id="IPR042488">
    <property type="entry name" value="Rad4_BHD3_sf"/>
</dbReference>
<keyword evidence="3" id="KW-0227">DNA damage</keyword>
<dbReference type="GO" id="GO:0005737">
    <property type="term" value="C:cytoplasm"/>
    <property type="evidence" value="ECO:0007669"/>
    <property type="project" value="TreeGrafter"/>
</dbReference>
<feature type="region of interest" description="Disordered" evidence="6">
    <location>
        <begin position="258"/>
        <end position="304"/>
    </location>
</feature>
<accession>A0A177EUJ4</accession>
<feature type="domain" description="Rad4 beta-hairpin" evidence="7">
    <location>
        <begin position="638"/>
        <end position="695"/>
    </location>
</feature>
<feature type="compositionally biased region" description="Low complexity" evidence="6">
    <location>
        <begin position="1103"/>
        <end position="1121"/>
    </location>
</feature>
<sequence>MPPRKKNPSGLFQAPSAPRDHHFSLKPSGASGDLSDVTIYRPGKVAQIAPDAACILAEALCSSRVESNATIPPEKEAIHVATGSLSRDSWLQRTETFSLGSDDSESSLSDVDSEQFEDVPSNLRQPSASTHHDEKEEDEDEDIEWEDAAGYDHEKELPAYKPQSDGPIEITLRRADNEADNWIAQAAKKRKGPSKREKQVRVCTHQLHVQFLLWHNSIRNSWVSDREVQQILVQQLPPPIKKEVEKWKRASGLISVETEGIGDSTKGRGKRHDKQRAGDPRDERDWGRPSKRVEQGKPDMSNGDPLISLMKVLAAYWKKRFAVTAPGLRKRGYGTRQSLKQTIQSQRNDEHNPEVHGERIRNIQEFRQLARKSEGSRDVGAQLFTALLRGLGIEARLVASLQPSGFGWTKAEQALPKKAIEEVDSDTSLNDSESGDAKSISEITKTPARRKGGPRKPVKVGSELEDDDSSVVDITPTMPKKRPQKYDRDNPFPTYWTEAISPITHKILPVSPLVLTSPVATTPETLATFEPRGIKAEKTKTVMAYVIAYSSDGSAKDVTVRYLKKRIWPGKTKGFRFPVEKIPVYNKHGKVKRYEDYDWFKRVMSGYARPDPMRTAVDDVEDATDLVPQLPEKKDGGGQEVDTLQSLKASADYVLERFLRREEALRPNAKPVRIFVSGKGDNQKEEPVFRRSDVERCLTAESWHKEGRRPSAGEAPLKLVPVRAVTLTRKREAEEHERQTGEKQMQGLYSWDQTEYIIPPPIQNGVIPKNAYGNIDCFVPSMVPKGAVHIPLRGTVRICKKLQVDFAEAVTGFEFGNKRAVPICTGVVVAKENERAVKEAWHEFNEEQRKKQEKKIESMVLELWRKFVVGLRIRERVRDTYGDQNAVDELAVGKSQDQPIMLETDDEAPMAHRDLPETQTAEDDFGEGGGFLLDSDEEQLVESDLEVVHHQDAPKSHVSAHSISKGKERASDYQYPTPSSVSPLKPALRRRRPGKSILDEPGGSEHESSGLSAPPSDDSGDMEEFDHESGIESRLYDVGDAADDDDEDDLRGEGEDDDDSDHDDKTSIDSDSDDYVPTRATKRNSSAPKPRAQGNSTAASQPSSRGRTRTSTRAATTVISSPTPDDDGDDSKFESDAANDTTARRSKSKGERTSRSKIKPDLAKETRSAGRPRTPTAGGRRLRRDSTKVTSPYFNA</sequence>
<dbReference type="Gene3D" id="2.20.20.110">
    <property type="entry name" value="Rad4, beta-hairpin domain BHD1"/>
    <property type="match status" value="1"/>
</dbReference>